<keyword evidence="3" id="KW-0597">Phosphoprotein</keyword>
<dbReference type="GO" id="GO:0016020">
    <property type="term" value="C:membrane"/>
    <property type="evidence" value="ECO:0007669"/>
    <property type="project" value="InterPro"/>
</dbReference>
<reference evidence="12 15" key="2">
    <citation type="submission" date="2018-10" db="EMBL/GenBank/DDBJ databases">
        <title>Sequencing the genomes of 1000 actinobacteria strains.</title>
        <authorList>
            <person name="Klenk H.-P."/>
        </authorList>
    </citation>
    <scope>NUCLEOTIDE SEQUENCE [LARGE SCALE GENOMIC DNA]</scope>
    <source>
        <strain evidence="12 15">DSM 45119</strain>
    </source>
</reference>
<keyword evidence="10" id="KW-1133">Transmembrane helix</keyword>
<dbReference type="GO" id="GO:0005524">
    <property type="term" value="F:ATP binding"/>
    <property type="evidence" value="ECO:0007669"/>
    <property type="project" value="UniProtKB-KW"/>
</dbReference>
<keyword evidence="4" id="KW-0808">Transferase</keyword>
<feature type="transmembrane region" description="Helical" evidence="10">
    <location>
        <begin position="122"/>
        <end position="142"/>
    </location>
</feature>
<feature type="transmembrane region" description="Helical" evidence="10">
    <location>
        <begin position="85"/>
        <end position="110"/>
    </location>
</feature>
<evidence type="ECO:0000313" key="15">
    <source>
        <dbReference type="Proteomes" id="UP000270697"/>
    </source>
</evidence>
<keyword evidence="10" id="KW-0812">Transmembrane</keyword>
<dbReference type="SUPFAM" id="SSF55874">
    <property type="entry name" value="ATPase domain of HSP90 chaperone/DNA topoisomerase II/histidine kinase"/>
    <property type="match status" value="1"/>
</dbReference>
<evidence type="ECO:0000256" key="1">
    <source>
        <dbReference type="ARBA" id="ARBA00000085"/>
    </source>
</evidence>
<dbReference type="Gene3D" id="1.20.5.1930">
    <property type="match status" value="1"/>
</dbReference>
<gene>
    <name evidence="12" type="ORF">ATL45_0197</name>
    <name evidence="13" type="ORF">SAMN05421805_12670</name>
</gene>
<feature type="region of interest" description="Disordered" evidence="9">
    <location>
        <begin position="1"/>
        <end position="21"/>
    </location>
</feature>
<dbReference type="PANTHER" id="PTHR24421:SF10">
    <property type="entry name" value="NITRATE_NITRITE SENSOR PROTEIN NARQ"/>
    <property type="match status" value="1"/>
</dbReference>
<dbReference type="OrthoDB" id="227596at2"/>
<evidence type="ECO:0000256" key="6">
    <source>
        <dbReference type="ARBA" id="ARBA00022777"/>
    </source>
</evidence>
<reference evidence="13 14" key="1">
    <citation type="submission" date="2016-10" db="EMBL/GenBank/DDBJ databases">
        <authorList>
            <person name="de Groot N.N."/>
        </authorList>
    </citation>
    <scope>NUCLEOTIDE SEQUENCE [LARGE SCALE GENOMIC DNA]</scope>
    <source>
        <strain evidence="13 14">CPCC 201259</strain>
    </source>
</reference>
<dbReference type="STRING" id="455193.SAMN05421805_12670"/>
<accession>A0A1I5KD94</accession>
<proteinExistence type="predicted"/>
<evidence type="ECO:0000313" key="14">
    <source>
        <dbReference type="Proteomes" id="UP000199398"/>
    </source>
</evidence>
<evidence type="ECO:0000256" key="4">
    <source>
        <dbReference type="ARBA" id="ARBA00022679"/>
    </source>
</evidence>
<dbReference type="Pfam" id="PF07730">
    <property type="entry name" value="HisKA_3"/>
    <property type="match status" value="1"/>
</dbReference>
<dbReference type="CDD" id="cd16917">
    <property type="entry name" value="HATPase_UhpB-NarQ-NarX-like"/>
    <property type="match status" value="1"/>
</dbReference>
<dbReference type="EMBL" id="FOUP01000026">
    <property type="protein sequence ID" value="SFO82977.1"/>
    <property type="molecule type" value="Genomic_DNA"/>
</dbReference>
<evidence type="ECO:0000313" key="13">
    <source>
        <dbReference type="EMBL" id="SFO82977.1"/>
    </source>
</evidence>
<evidence type="ECO:0000256" key="2">
    <source>
        <dbReference type="ARBA" id="ARBA00012438"/>
    </source>
</evidence>
<keyword evidence="15" id="KW-1185">Reference proteome</keyword>
<dbReference type="Proteomes" id="UP000199398">
    <property type="component" value="Unassembled WGS sequence"/>
</dbReference>
<feature type="transmembrane region" description="Helical" evidence="10">
    <location>
        <begin position="61"/>
        <end position="79"/>
    </location>
</feature>
<feature type="transmembrane region" description="Helical" evidence="10">
    <location>
        <begin position="148"/>
        <end position="166"/>
    </location>
</feature>
<evidence type="ECO:0000256" key="9">
    <source>
        <dbReference type="SAM" id="MobiDB-lite"/>
    </source>
</evidence>
<name>A0A1I5KD94_9PSEU</name>
<dbReference type="AlphaFoldDB" id="A0A1I5KD94"/>
<dbReference type="GO" id="GO:0046983">
    <property type="term" value="F:protein dimerization activity"/>
    <property type="evidence" value="ECO:0007669"/>
    <property type="project" value="InterPro"/>
</dbReference>
<feature type="transmembrane region" description="Helical" evidence="10">
    <location>
        <begin position="35"/>
        <end position="54"/>
    </location>
</feature>
<dbReference type="Gene3D" id="3.30.565.10">
    <property type="entry name" value="Histidine kinase-like ATPase, C-terminal domain"/>
    <property type="match status" value="1"/>
</dbReference>
<organism evidence="13 14">
    <name type="scientific">Saccharopolyspora antimicrobica</name>
    <dbReference type="NCBI Taxonomy" id="455193"/>
    <lineage>
        <taxon>Bacteria</taxon>
        <taxon>Bacillati</taxon>
        <taxon>Actinomycetota</taxon>
        <taxon>Actinomycetes</taxon>
        <taxon>Pseudonocardiales</taxon>
        <taxon>Pseudonocardiaceae</taxon>
        <taxon>Saccharopolyspora</taxon>
    </lineage>
</organism>
<sequence length="409" mass="44134">MATEKLNAPSPSTAEPDEEPFVGSRPSWLAGVPRWVVLAAISAITFALSAMSVLQNRPDFNAALPLLVGALIGALALLGMRRFPITVVVITTVLRFIEPLSSLAQLPALYALGAYGRKNWQIWGVAALCVLQDLVSWLLKGFDGNVESLITSIVMWSLVLFFPVVIGRYMAGRRTRLVHWVERAERAERERSLIAERTRSEERARIAREMHDSVAHQVSLVVVHAGALEMVAKADPEKAVSAAATIQQVGRGALDELRQMIGVLRANPGDETPEPPQPKLKDLESLVSASRDAGLDVELVLTGDRRDLADQVERAAYRVVQEALTNVHKHAGGARATVALDYRPKQLALSVRNGRPAAGFQRSLPSGGQGLIGLAERVQLAGGEISSGRLPDGGFEVSATLPAQPRDLS</sequence>
<dbReference type="InterPro" id="IPR011712">
    <property type="entry name" value="Sig_transdc_His_kin_sub3_dim/P"/>
</dbReference>
<feature type="domain" description="Signal transduction histidine kinase subgroup 3 dimerisation and phosphoacceptor" evidence="11">
    <location>
        <begin position="202"/>
        <end position="266"/>
    </location>
</feature>
<evidence type="ECO:0000256" key="3">
    <source>
        <dbReference type="ARBA" id="ARBA00022553"/>
    </source>
</evidence>
<keyword evidence="10" id="KW-0472">Membrane</keyword>
<evidence type="ECO:0000256" key="5">
    <source>
        <dbReference type="ARBA" id="ARBA00022741"/>
    </source>
</evidence>
<keyword evidence="5" id="KW-0547">Nucleotide-binding</keyword>
<evidence type="ECO:0000259" key="11">
    <source>
        <dbReference type="Pfam" id="PF07730"/>
    </source>
</evidence>
<keyword evidence="7" id="KW-0067">ATP-binding</keyword>
<dbReference type="EC" id="2.7.13.3" evidence="2"/>
<evidence type="ECO:0000256" key="8">
    <source>
        <dbReference type="ARBA" id="ARBA00023012"/>
    </source>
</evidence>
<keyword evidence="8" id="KW-0902">Two-component regulatory system</keyword>
<dbReference type="GO" id="GO:0000155">
    <property type="term" value="F:phosphorelay sensor kinase activity"/>
    <property type="evidence" value="ECO:0007669"/>
    <property type="project" value="InterPro"/>
</dbReference>
<dbReference type="RefSeq" id="WP_093159879.1">
    <property type="nucleotide sequence ID" value="NZ_FOUP01000026.1"/>
</dbReference>
<dbReference type="InterPro" id="IPR036890">
    <property type="entry name" value="HATPase_C_sf"/>
</dbReference>
<evidence type="ECO:0000256" key="7">
    <source>
        <dbReference type="ARBA" id="ARBA00022840"/>
    </source>
</evidence>
<evidence type="ECO:0000313" key="12">
    <source>
        <dbReference type="EMBL" id="RKT81958.1"/>
    </source>
</evidence>
<protein>
    <recommendedName>
        <fullName evidence="2">histidine kinase</fullName>
        <ecNumber evidence="2">2.7.13.3</ecNumber>
    </recommendedName>
</protein>
<dbReference type="Proteomes" id="UP000270697">
    <property type="component" value="Unassembled WGS sequence"/>
</dbReference>
<evidence type="ECO:0000256" key="10">
    <source>
        <dbReference type="SAM" id="Phobius"/>
    </source>
</evidence>
<dbReference type="EMBL" id="RBXX01000002">
    <property type="protein sequence ID" value="RKT81958.1"/>
    <property type="molecule type" value="Genomic_DNA"/>
</dbReference>
<comment type="catalytic activity">
    <reaction evidence="1">
        <text>ATP + protein L-histidine = ADP + protein N-phospho-L-histidine.</text>
        <dbReference type="EC" id="2.7.13.3"/>
    </reaction>
</comment>
<dbReference type="PANTHER" id="PTHR24421">
    <property type="entry name" value="NITRATE/NITRITE SENSOR PROTEIN NARX-RELATED"/>
    <property type="match status" value="1"/>
</dbReference>
<dbReference type="InterPro" id="IPR050482">
    <property type="entry name" value="Sensor_HK_TwoCompSys"/>
</dbReference>
<keyword evidence="6 13" id="KW-0418">Kinase</keyword>